<dbReference type="SMART" id="SM01409">
    <property type="entry name" value="RNA_pol_Rpb6"/>
    <property type="match status" value="1"/>
</dbReference>
<dbReference type="Pfam" id="PF01192">
    <property type="entry name" value="RNA_pol_Rpb6"/>
    <property type="match status" value="1"/>
</dbReference>
<comment type="subunit">
    <text evidence="10">The RNAP catalytic core consists of 2 alpha, 1 beta, 1 beta' and 1 omega subunit. When a sigma factor is associated with the core the holoenzyme is formed, which can initiate transcription.</text>
</comment>
<dbReference type="InterPro" id="IPR036161">
    <property type="entry name" value="RPB6/omega-like_sf"/>
</dbReference>
<name>A0A0A2WQP5_THEFI</name>
<evidence type="ECO:0000256" key="6">
    <source>
        <dbReference type="ARBA" id="ARBA00022695"/>
    </source>
</evidence>
<sequence>MAEVGIDQMLGMVDSKYRLTVVVAKRAQQLLRYRFRNTALAPEERPKMHTLEGLKDDPNAVTWAMKELLLGRLVFGENLVPEDRLQKELDRLYPVAEEEKEK</sequence>
<dbReference type="SUPFAM" id="SSF63562">
    <property type="entry name" value="RPB6/omega subunit-like"/>
    <property type="match status" value="1"/>
</dbReference>
<evidence type="ECO:0000256" key="9">
    <source>
        <dbReference type="ARBA" id="ARBA00048552"/>
    </source>
</evidence>
<evidence type="ECO:0000313" key="12">
    <source>
        <dbReference type="Proteomes" id="UP000030364"/>
    </source>
</evidence>
<gene>
    <name evidence="10" type="primary">rpoZ</name>
    <name evidence="11" type="ORF">THFILI_08565</name>
</gene>
<keyword evidence="5 10" id="KW-0808">Transferase</keyword>
<dbReference type="Gene3D" id="3.90.940.10">
    <property type="match status" value="1"/>
</dbReference>
<evidence type="ECO:0000256" key="2">
    <source>
        <dbReference type="ARBA" id="ARBA00012418"/>
    </source>
</evidence>
<dbReference type="Proteomes" id="UP000030364">
    <property type="component" value="Unassembled WGS sequence"/>
</dbReference>
<dbReference type="GO" id="GO:0000428">
    <property type="term" value="C:DNA-directed RNA polymerase complex"/>
    <property type="evidence" value="ECO:0007669"/>
    <property type="project" value="UniProtKB-KW"/>
</dbReference>
<evidence type="ECO:0000256" key="3">
    <source>
        <dbReference type="ARBA" id="ARBA00013725"/>
    </source>
</evidence>
<comment type="caution">
    <text evidence="11">The sequence shown here is derived from an EMBL/GenBank/DDBJ whole genome shotgun (WGS) entry which is preliminary data.</text>
</comment>
<keyword evidence="6 10" id="KW-0548">Nucleotidyltransferase</keyword>
<dbReference type="GO" id="GO:0003899">
    <property type="term" value="F:DNA-directed RNA polymerase activity"/>
    <property type="evidence" value="ECO:0007669"/>
    <property type="project" value="UniProtKB-UniRule"/>
</dbReference>
<dbReference type="OrthoDB" id="26069at2"/>
<evidence type="ECO:0000256" key="10">
    <source>
        <dbReference type="HAMAP-Rule" id="MF_00366"/>
    </source>
</evidence>
<evidence type="ECO:0000256" key="1">
    <source>
        <dbReference type="ARBA" id="ARBA00006711"/>
    </source>
</evidence>
<dbReference type="EC" id="2.7.7.6" evidence="2 10"/>
<keyword evidence="4 10" id="KW-0240">DNA-directed RNA polymerase</keyword>
<comment type="catalytic activity">
    <reaction evidence="9 10">
        <text>RNA(n) + a ribonucleoside 5'-triphosphate = RNA(n+1) + diphosphate</text>
        <dbReference type="Rhea" id="RHEA:21248"/>
        <dbReference type="Rhea" id="RHEA-COMP:14527"/>
        <dbReference type="Rhea" id="RHEA-COMP:17342"/>
        <dbReference type="ChEBI" id="CHEBI:33019"/>
        <dbReference type="ChEBI" id="CHEBI:61557"/>
        <dbReference type="ChEBI" id="CHEBI:140395"/>
        <dbReference type="EC" id="2.7.7.6"/>
    </reaction>
</comment>
<dbReference type="NCBIfam" id="TIGR00690">
    <property type="entry name" value="rpoZ"/>
    <property type="match status" value="1"/>
</dbReference>
<protein>
    <recommendedName>
        <fullName evidence="3 10">DNA-directed RNA polymerase subunit omega</fullName>
        <shortName evidence="10">RNAP omega subunit</shortName>
        <ecNumber evidence="2 10">2.7.7.6</ecNumber>
    </recommendedName>
    <alternativeName>
        <fullName evidence="10">RNA polymerase omega subunit</fullName>
    </alternativeName>
    <alternativeName>
        <fullName evidence="8 10">Transcriptase subunit omega</fullName>
    </alternativeName>
</protein>
<proteinExistence type="inferred from homology"/>
<comment type="similarity">
    <text evidence="1 10">Belongs to the RNA polymerase subunit omega family.</text>
</comment>
<dbReference type="EMBL" id="JPSL02000040">
    <property type="protein sequence ID" value="KGQ22496.1"/>
    <property type="molecule type" value="Genomic_DNA"/>
</dbReference>
<evidence type="ECO:0000256" key="5">
    <source>
        <dbReference type="ARBA" id="ARBA00022679"/>
    </source>
</evidence>
<dbReference type="InterPro" id="IPR003716">
    <property type="entry name" value="DNA-dir_RNA_pol_omega"/>
</dbReference>
<reference evidence="11 12" key="1">
    <citation type="journal article" date="2015" name="Genome Announc.">
        <title>Draft Genome Sequence of the Thermophile Thermus filiformis ATCC 43280, Producer of Carotenoid-(Di)glucoside-Branched Fatty Acid (Di)esters and Source of Hyperthermostable Enzymes of Biotechnological Interest.</title>
        <authorList>
            <person name="Mandelli F."/>
            <person name="Oliveira Ramires B."/>
            <person name="Couger M.B."/>
            <person name="Paixao D.A."/>
            <person name="Camilo C.M."/>
            <person name="Polikarpov I."/>
            <person name="Prade R."/>
            <person name="Riano-Pachon D.M."/>
            <person name="Squina F.M."/>
        </authorList>
    </citation>
    <scope>NUCLEOTIDE SEQUENCE [LARGE SCALE GENOMIC DNA]</scope>
    <source>
        <strain evidence="11 12">ATCC 43280</strain>
    </source>
</reference>
<dbReference type="HAMAP" id="MF_00366">
    <property type="entry name" value="RNApol_bact_RpoZ"/>
    <property type="match status" value="1"/>
</dbReference>
<dbReference type="AlphaFoldDB" id="A0A0A2WQP5"/>
<evidence type="ECO:0000256" key="7">
    <source>
        <dbReference type="ARBA" id="ARBA00023163"/>
    </source>
</evidence>
<organism evidence="11 12">
    <name type="scientific">Thermus filiformis</name>
    <dbReference type="NCBI Taxonomy" id="276"/>
    <lineage>
        <taxon>Bacteria</taxon>
        <taxon>Thermotogati</taxon>
        <taxon>Deinococcota</taxon>
        <taxon>Deinococci</taxon>
        <taxon>Thermales</taxon>
        <taxon>Thermaceae</taxon>
        <taxon>Thermus</taxon>
    </lineage>
</organism>
<keyword evidence="7 10" id="KW-0804">Transcription</keyword>
<evidence type="ECO:0000256" key="8">
    <source>
        <dbReference type="ARBA" id="ARBA00029924"/>
    </source>
</evidence>
<dbReference type="PATRIC" id="fig|276.5.peg.693"/>
<dbReference type="RefSeq" id="WP_038062428.1">
    <property type="nucleotide sequence ID" value="NZ_JPSL02000040.1"/>
</dbReference>
<dbReference type="InterPro" id="IPR006110">
    <property type="entry name" value="Pol_omega/Rpo6/RPB6"/>
</dbReference>
<dbReference type="GO" id="GO:0006351">
    <property type="term" value="P:DNA-templated transcription"/>
    <property type="evidence" value="ECO:0007669"/>
    <property type="project" value="UniProtKB-UniRule"/>
</dbReference>
<accession>A0A0A2WQP5</accession>
<comment type="function">
    <text evidence="10">Promotes RNA polymerase assembly. Latches the N- and C-terminal regions of the beta' subunit thereby facilitating its interaction with the beta and alpha subunits.</text>
</comment>
<keyword evidence="12" id="KW-1185">Reference proteome</keyword>
<dbReference type="GO" id="GO:0003677">
    <property type="term" value="F:DNA binding"/>
    <property type="evidence" value="ECO:0007669"/>
    <property type="project" value="UniProtKB-UniRule"/>
</dbReference>
<evidence type="ECO:0000256" key="4">
    <source>
        <dbReference type="ARBA" id="ARBA00022478"/>
    </source>
</evidence>
<evidence type="ECO:0000313" key="11">
    <source>
        <dbReference type="EMBL" id="KGQ22496.1"/>
    </source>
</evidence>
<dbReference type="STRING" id="276.THFILI_08565"/>